<feature type="region of interest" description="Disordered" evidence="2">
    <location>
        <begin position="1044"/>
        <end position="1067"/>
    </location>
</feature>
<protein>
    <recommendedName>
        <fullName evidence="8">ATP-dependent RecD-like DNA helicase</fullName>
    </recommendedName>
</protein>
<dbReference type="InterPro" id="IPR041679">
    <property type="entry name" value="DNA2/NAM7-like_C"/>
</dbReference>
<gene>
    <name evidence="6" type="ORF">Pan216_28780</name>
</gene>
<dbReference type="Proteomes" id="UP000317093">
    <property type="component" value="Chromosome"/>
</dbReference>
<feature type="compositionally biased region" description="Acidic residues" evidence="2">
    <location>
        <begin position="1052"/>
        <end position="1063"/>
    </location>
</feature>
<evidence type="ECO:0000259" key="4">
    <source>
        <dbReference type="Pfam" id="PF13087"/>
    </source>
</evidence>
<dbReference type="Gene3D" id="3.40.50.300">
    <property type="entry name" value="P-loop containing nucleotide triphosphate hydrolases"/>
    <property type="match status" value="3"/>
</dbReference>
<evidence type="ECO:0000256" key="2">
    <source>
        <dbReference type="SAM" id="MobiDB-lite"/>
    </source>
</evidence>
<evidence type="ECO:0000313" key="6">
    <source>
        <dbReference type="EMBL" id="QDU62012.1"/>
    </source>
</evidence>
<feature type="domain" description="DNA2/NAM7 helicase-like C-terminal" evidence="4">
    <location>
        <begin position="1098"/>
        <end position="1287"/>
    </location>
</feature>
<accession>A0A518B4Y0</accession>
<dbReference type="SUPFAM" id="SSF52540">
    <property type="entry name" value="P-loop containing nucleoside triphosphate hydrolases"/>
    <property type="match status" value="1"/>
</dbReference>
<sequence length="1464" mass="166114">MSQHRRVLDHFHERLLGAITRSTLLKATATRSGRIVDCFRFDSVAEGMGQQLLRAIVDDKGTFGIDLQLRLRSDAIVSAEGEESFSPSPDAERVREHRRLHDQLDRRLKRYADLLRRETGVHSLWIGYPLLYVVAPDDDRLWSLAPVFLWPLEVRLDRSREGRVLFKRDASAGPPKFNRAMAGWIRRQLGVSLSGPTEDELDDLRWRDLSKHLDQLALHFRDPPSMDLESPLEPLPKAKLLNPQHSPRLLNTAVVGVFRGQHEATLAEIEEIRDLPSIDGVASGFTSGTALPPAEEAIRPHESDRFQVYDADFSQERVIWQSRQEPGLVVHGPPGTGKSQTIVNVIADALAHGRTVLMVCQKHAATRVVFEKLKQVGLDGLCLEVADTEKSRLPVFRAIRDQVETLGASSPNGSPTTRERLSEQIHQLEEELDTYARVLHEADEAIGLSYRELKALEGATFRQFPTVRPFATLQRFLTTTSSKQLDVWKPRIEEAGRLFAQARPLTNPWRQRASDFQMIASVRDDVSNAVAELRRRDKTHLEHIANAGAGVAISGSPEQFAELATRVEQKLRTLAAHDDSAMNSDVLRCWLRERRDHPSEPRESQRDACEDACQLADEVVQSPIDPGLDQHCGELNERQLKQLDRNAKTALDHEGRWWRWMSFSFRHARHAIRQLEPDADDVAVWELSREIRKYVHARRLRIDLAARNRQLVPGFAPAEDELAQIAFPPIALEELTTSEFLTRHESDHPWLAALMVDLEQREDRDWIEATRETLRQSLDRLPLLKSLFEGFSALDPFFEQAAFEVPHHQAREGNSIHPWLDEVISGLDRIDDLLAWSLFWENRDDPLLPLVSLLQAYEQSRISNEQVPQPPSDLSEASYGTWWVALVIYSASLAWQRISQRKSPILVSMTPEAHASKVEQLQQRLAEKRRLEAEVILTNWKARQSPHKNAAWKRMFQMRRSKYGEAKRLREAIALSLPEGLLAMRPCWLVNPATVSELFPLRQGLFDVVVFDEASQCPLELAIPAIFRGRTVVVSGDEKQLPPTSFFSSRWDEDDRDDEDEPASDQPIERQQQLEHLGVDHLLHAGDLLTAAIGTLPERYLRVHYRSRHPALIEFSNRAFYGDRLEAPPAQVSSLNGRQPIRYLAVEGEYRGRVNRREAESVVETLRELWMSQASPPTVGVVTFNQPQRELIEDVLEEACASDDELDAHYKRELAREEEGQDVGFFIKNLENVQGDERDVMIFSTTFGRDTEGRFYRRFGPVGAVGGERRLNVAVTRAKRQVIIVSSMPINDVANALTADASDESALTPAAYLQLYLAYAKAVSEDDLAGIAHVLQRTGERLANGASTHAPSSIENDVAQTLEHLGFSTQGPIGSQGFQIDVGVLSEPLEQGFTLGIECDGPRFDPERSARLREVWRAGVLRSRGWNLYSLWSTQWWGRRSDVVNHLQRMLTDLMRVQSSENDE</sequence>
<dbReference type="PANTHER" id="PTHR10887:SF495">
    <property type="entry name" value="HELICASE SENATAXIN ISOFORM X1-RELATED"/>
    <property type="match status" value="1"/>
</dbReference>
<dbReference type="InterPro" id="IPR011335">
    <property type="entry name" value="Restrct_endonuc-II-like"/>
</dbReference>
<feature type="coiled-coil region" evidence="1">
    <location>
        <begin position="418"/>
        <end position="445"/>
    </location>
</feature>
<keyword evidence="7" id="KW-1185">Reference proteome</keyword>
<keyword evidence="1" id="KW-0175">Coiled coil</keyword>
<feature type="domain" description="Restriction endonuclease type II-like" evidence="5">
    <location>
        <begin position="1355"/>
        <end position="1450"/>
    </location>
</feature>
<evidence type="ECO:0008006" key="8">
    <source>
        <dbReference type="Google" id="ProtNLM"/>
    </source>
</evidence>
<dbReference type="Pfam" id="PF13086">
    <property type="entry name" value="AAA_11"/>
    <property type="match status" value="2"/>
</dbReference>
<dbReference type="InterPro" id="IPR041677">
    <property type="entry name" value="DNA2/NAM7_AAA_11"/>
</dbReference>
<feature type="domain" description="DNA2/NAM7 helicase helicase" evidence="3">
    <location>
        <begin position="314"/>
        <end position="443"/>
    </location>
</feature>
<dbReference type="RefSeq" id="WP_419193637.1">
    <property type="nucleotide sequence ID" value="NZ_CP036279.1"/>
</dbReference>
<dbReference type="SUPFAM" id="SSF52980">
    <property type="entry name" value="Restriction endonuclease-like"/>
    <property type="match status" value="1"/>
</dbReference>
<dbReference type="CDD" id="cd18808">
    <property type="entry name" value="SF1_C_Upf1"/>
    <property type="match status" value="1"/>
</dbReference>
<evidence type="ECO:0000259" key="5">
    <source>
        <dbReference type="Pfam" id="PF18741"/>
    </source>
</evidence>
<reference evidence="6 7" key="1">
    <citation type="submission" date="2019-02" db="EMBL/GenBank/DDBJ databases">
        <title>Deep-cultivation of Planctomycetes and their phenomic and genomic characterization uncovers novel biology.</title>
        <authorList>
            <person name="Wiegand S."/>
            <person name="Jogler M."/>
            <person name="Boedeker C."/>
            <person name="Pinto D."/>
            <person name="Vollmers J."/>
            <person name="Rivas-Marin E."/>
            <person name="Kohn T."/>
            <person name="Peeters S.H."/>
            <person name="Heuer A."/>
            <person name="Rast P."/>
            <person name="Oberbeckmann S."/>
            <person name="Bunk B."/>
            <person name="Jeske O."/>
            <person name="Meyerdierks A."/>
            <person name="Storesund J.E."/>
            <person name="Kallscheuer N."/>
            <person name="Luecker S."/>
            <person name="Lage O.M."/>
            <person name="Pohl T."/>
            <person name="Merkel B.J."/>
            <person name="Hornburger P."/>
            <person name="Mueller R.-W."/>
            <person name="Bruemmer F."/>
            <person name="Labrenz M."/>
            <person name="Spormann A.M."/>
            <person name="Op den Camp H."/>
            <person name="Overmann J."/>
            <person name="Amann R."/>
            <person name="Jetten M.S.M."/>
            <person name="Mascher T."/>
            <person name="Medema M.H."/>
            <person name="Devos D.P."/>
            <person name="Kaster A.-K."/>
            <person name="Ovreas L."/>
            <person name="Rohde M."/>
            <person name="Galperin M.Y."/>
            <person name="Jogler C."/>
        </authorList>
    </citation>
    <scope>NUCLEOTIDE SEQUENCE [LARGE SCALE GENOMIC DNA]</scope>
    <source>
        <strain evidence="6 7">Pan216</strain>
    </source>
</reference>
<dbReference type="InterPro" id="IPR049468">
    <property type="entry name" value="Restrct_endonuc-II-like_dom"/>
</dbReference>
<evidence type="ECO:0000256" key="1">
    <source>
        <dbReference type="SAM" id="Coils"/>
    </source>
</evidence>
<dbReference type="Pfam" id="PF13087">
    <property type="entry name" value="AAA_12"/>
    <property type="match status" value="1"/>
</dbReference>
<dbReference type="Gene3D" id="3.40.960.10">
    <property type="entry name" value="VSR Endonuclease"/>
    <property type="match status" value="1"/>
</dbReference>
<feature type="domain" description="DNA2/NAM7 helicase helicase" evidence="3">
    <location>
        <begin position="1002"/>
        <end position="1045"/>
    </location>
</feature>
<name>A0A518B4Y0_9BACT</name>
<dbReference type="KEGG" id="knv:Pan216_28780"/>
<dbReference type="InterPro" id="IPR045055">
    <property type="entry name" value="DNA2/NAM7-like"/>
</dbReference>
<evidence type="ECO:0000313" key="7">
    <source>
        <dbReference type="Proteomes" id="UP000317093"/>
    </source>
</evidence>
<evidence type="ECO:0000259" key="3">
    <source>
        <dbReference type="Pfam" id="PF13086"/>
    </source>
</evidence>
<dbReference type="Pfam" id="PF18741">
    <property type="entry name" value="MTES_1575"/>
    <property type="match status" value="1"/>
</dbReference>
<dbReference type="GO" id="GO:0004386">
    <property type="term" value="F:helicase activity"/>
    <property type="evidence" value="ECO:0007669"/>
    <property type="project" value="InterPro"/>
</dbReference>
<dbReference type="EMBL" id="CP036279">
    <property type="protein sequence ID" value="QDU62012.1"/>
    <property type="molecule type" value="Genomic_DNA"/>
</dbReference>
<organism evidence="6 7">
    <name type="scientific">Kolteria novifilia</name>
    <dbReference type="NCBI Taxonomy" id="2527975"/>
    <lineage>
        <taxon>Bacteria</taxon>
        <taxon>Pseudomonadati</taxon>
        <taxon>Planctomycetota</taxon>
        <taxon>Planctomycetia</taxon>
        <taxon>Kolteriales</taxon>
        <taxon>Kolteriaceae</taxon>
        <taxon>Kolteria</taxon>
    </lineage>
</organism>
<dbReference type="PANTHER" id="PTHR10887">
    <property type="entry name" value="DNA2/NAM7 HELICASE FAMILY"/>
    <property type="match status" value="1"/>
</dbReference>
<dbReference type="InterPro" id="IPR027417">
    <property type="entry name" value="P-loop_NTPase"/>
</dbReference>
<dbReference type="InterPro" id="IPR047187">
    <property type="entry name" value="SF1_C_Upf1"/>
</dbReference>
<proteinExistence type="predicted"/>